<evidence type="ECO:0000256" key="2">
    <source>
        <dbReference type="ARBA" id="ARBA00022603"/>
    </source>
</evidence>
<dbReference type="RefSeq" id="WP_183386477.1">
    <property type="nucleotide sequence ID" value="NZ_JACHXM010000003.1"/>
</dbReference>
<proteinExistence type="predicted"/>
<dbReference type="Gene3D" id="3.40.50.150">
    <property type="entry name" value="Vaccinia Virus protein VP39"/>
    <property type="match status" value="1"/>
</dbReference>
<sequence>MLQENIFDGAEFERWAYMEGLSDREKFLIEKYLSKEGATLEAGTGAGRILIEMKRLGFDDLHGFDLSGRMIGLAKGRVAAQGIQFKVQDASKLDYEDSSFDQALYLQQVLCFIDHEKDRCSAFREAYRVVSKGGVVIFSFLCFDGRFERLSYRAFLVYINFLRRVKRCRRSLQSLPWIKNNKKLNFKVLIDRGPYNYWFRSDEVVDLLRSIGFDVIFVCSDRDAAADVSESSLSALKKSHALYVVCRK</sequence>
<dbReference type="CDD" id="cd02440">
    <property type="entry name" value="AdoMet_MTases"/>
    <property type="match status" value="1"/>
</dbReference>
<evidence type="ECO:0000259" key="5">
    <source>
        <dbReference type="Pfam" id="PF08241"/>
    </source>
</evidence>
<dbReference type="InterPro" id="IPR029063">
    <property type="entry name" value="SAM-dependent_MTases_sf"/>
</dbReference>
<keyword evidence="2 6" id="KW-0489">Methyltransferase</keyword>
<gene>
    <name evidence="6" type="ORF">FHR96_000905</name>
</gene>
<dbReference type="PANTHER" id="PTHR44307">
    <property type="entry name" value="PHOSPHOETHANOLAMINE METHYLTRANSFERASE"/>
    <property type="match status" value="1"/>
</dbReference>
<dbReference type="GO" id="GO:0008757">
    <property type="term" value="F:S-adenosylmethionine-dependent methyltransferase activity"/>
    <property type="evidence" value="ECO:0007669"/>
    <property type="project" value="InterPro"/>
</dbReference>
<evidence type="ECO:0000313" key="6">
    <source>
        <dbReference type="EMBL" id="MBB3140053.1"/>
    </source>
</evidence>
<comment type="pathway">
    <text evidence="1">Lipid metabolism.</text>
</comment>
<dbReference type="Pfam" id="PF08241">
    <property type="entry name" value="Methyltransf_11"/>
    <property type="match status" value="1"/>
</dbReference>
<keyword evidence="3 6" id="KW-0808">Transferase</keyword>
<dbReference type="PANTHER" id="PTHR44307:SF2">
    <property type="entry name" value="PHOSPHOETHANOLAMINE METHYLTRANSFERASE ISOFORM X1"/>
    <property type="match status" value="1"/>
</dbReference>
<dbReference type="EMBL" id="JACHXM010000003">
    <property type="protein sequence ID" value="MBB3140053.1"/>
    <property type="molecule type" value="Genomic_DNA"/>
</dbReference>
<evidence type="ECO:0000256" key="3">
    <source>
        <dbReference type="ARBA" id="ARBA00022679"/>
    </source>
</evidence>
<accession>A0A7W5BXK6</accession>
<keyword evidence="7" id="KW-1185">Reference proteome</keyword>
<evidence type="ECO:0000256" key="1">
    <source>
        <dbReference type="ARBA" id="ARBA00005189"/>
    </source>
</evidence>
<protein>
    <submittedName>
        <fullName evidence="6">SAM-dependent methyltransferase</fullName>
    </submittedName>
</protein>
<name>A0A7W5BXK6_9GAMM</name>
<dbReference type="SUPFAM" id="SSF53335">
    <property type="entry name" value="S-adenosyl-L-methionine-dependent methyltransferases"/>
    <property type="match status" value="1"/>
</dbReference>
<evidence type="ECO:0000313" key="7">
    <source>
        <dbReference type="Proteomes" id="UP000525987"/>
    </source>
</evidence>
<dbReference type="AlphaFoldDB" id="A0A7W5BXK6"/>
<dbReference type="GO" id="GO:0032259">
    <property type="term" value="P:methylation"/>
    <property type="evidence" value="ECO:0007669"/>
    <property type="project" value="UniProtKB-KW"/>
</dbReference>
<feature type="domain" description="Methyltransferase type 11" evidence="5">
    <location>
        <begin position="40"/>
        <end position="138"/>
    </location>
</feature>
<evidence type="ECO:0000256" key="4">
    <source>
        <dbReference type="ARBA" id="ARBA00025707"/>
    </source>
</evidence>
<dbReference type="InterPro" id="IPR013216">
    <property type="entry name" value="Methyltransf_11"/>
</dbReference>
<organism evidence="6 7">
    <name type="scientific">Halomonas organivorans</name>
    <dbReference type="NCBI Taxonomy" id="257772"/>
    <lineage>
        <taxon>Bacteria</taxon>
        <taxon>Pseudomonadati</taxon>
        <taxon>Pseudomonadota</taxon>
        <taxon>Gammaproteobacteria</taxon>
        <taxon>Oceanospirillales</taxon>
        <taxon>Halomonadaceae</taxon>
        <taxon>Halomonas</taxon>
    </lineage>
</organism>
<comment type="pathway">
    <text evidence="4">Phospholipid metabolism.</text>
</comment>
<comment type="caution">
    <text evidence="6">The sequence shown here is derived from an EMBL/GenBank/DDBJ whole genome shotgun (WGS) entry which is preliminary data.</text>
</comment>
<reference evidence="6 7" key="1">
    <citation type="submission" date="2020-08" db="EMBL/GenBank/DDBJ databases">
        <title>Genomic Encyclopedia of Type Strains, Phase III (KMG-III): the genomes of soil and plant-associated and newly described type strains.</title>
        <authorList>
            <person name="Whitman W."/>
        </authorList>
    </citation>
    <scope>NUCLEOTIDE SEQUENCE [LARGE SCALE GENOMIC DNA]</scope>
    <source>
        <strain evidence="6 7">CECT 5995</strain>
    </source>
</reference>
<dbReference type="Proteomes" id="UP000525987">
    <property type="component" value="Unassembled WGS sequence"/>
</dbReference>